<dbReference type="OrthoDB" id="3226064at2759"/>
<dbReference type="Pfam" id="PF12937">
    <property type="entry name" value="F-box-like"/>
    <property type="match status" value="1"/>
</dbReference>
<accession>A0A4S8L7U2</accession>
<evidence type="ECO:0000313" key="3">
    <source>
        <dbReference type="EMBL" id="THU84591.1"/>
    </source>
</evidence>
<proteinExistence type="predicted"/>
<evidence type="ECO:0000259" key="2">
    <source>
        <dbReference type="PROSITE" id="PS50181"/>
    </source>
</evidence>
<dbReference type="SUPFAM" id="SSF81383">
    <property type="entry name" value="F-box domain"/>
    <property type="match status" value="1"/>
</dbReference>
<protein>
    <recommendedName>
        <fullName evidence="2">F-box domain-containing protein</fullName>
    </recommendedName>
</protein>
<dbReference type="InterPro" id="IPR036047">
    <property type="entry name" value="F-box-like_dom_sf"/>
</dbReference>
<dbReference type="Gene3D" id="1.20.1280.50">
    <property type="match status" value="1"/>
</dbReference>
<feature type="compositionally biased region" description="Low complexity" evidence="1">
    <location>
        <begin position="456"/>
        <end position="470"/>
    </location>
</feature>
<keyword evidence="4" id="KW-1185">Reference proteome</keyword>
<dbReference type="EMBL" id="ML179591">
    <property type="protein sequence ID" value="THU84591.1"/>
    <property type="molecule type" value="Genomic_DNA"/>
</dbReference>
<dbReference type="Proteomes" id="UP000297245">
    <property type="component" value="Unassembled WGS sequence"/>
</dbReference>
<organism evidence="3 4">
    <name type="scientific">Dendrothele bispora (strain CBS 962.96)</name>
    <dbReference type="NCBI Taxonomy" id="1314807"/>
    <lineage>
        <taxon>Eukaryota</taxon>
        <taxon>Fungi</taxon>
        <taxon>Dikarya</taxon>
        <taxon>Basidiomycota</taxon>
        <taxon>Agaricomycotina</taxon>
        <taxon>Agaricomycetes</taxon>
        <taxon>Agaricomycetidae</taxon>
        <taxon>Agaricales</taxon>
        <taxon>Agaricales incertae sedis</taxon>
        <taxon>Dendrothele</taxon>
    </lineage>
</organism>
<evidence type="ECO:0000313" key="4">
    <source>
        <dbReference type="Proteomes" id="UP000297245"/>
    </source>
</evidence>
<sequence>MSSFLALPTEILEQILVQCGHNGSPESISTISQTCKELRDLIYNTTIWKEVYLSVLDSPFVPQEVIAKFVGGKGILEKGKFDWKRRLVAVMSLQKQLKMLDLAENLDEYIFTLSGLASAVFPVFPDRPCRPSLNAVWVDKLLTDGFPKPLINRLMRKSFVMSYTTNSATANSSPKWEATNVGQQFYRLVLQTGFRPHQAVTPDPNSCSSPVRQQALTRAVARHHVYNMLYPSASRCWGPFLPCPASVLDPSQPRESHLLVPDYPFLSAARIVMEANLRESLEESDESEGMISMVWESDRGQVWPLFTYEFGRRDVYEFIERLDGKVDVGDVDGSEGRKGLNALRMGSAPGFWDGERTKEKWLGVDGGEQAPASADQLDTEGWDWAGVEGTWTRAVCWMDYRQLLYHSVRSLTVIFRPDGLNHDMRETCRISSMRLRITGYSWVHRSESSSITVLPPELTSLSPPSSSSTLQGADEVPDAESTFVREEERYKDAMDSLVYALPVIRFSDDQPGVTSERTIRGTVRMISGGIVRWSMISRDNLEEHDDWVLEAVQIGGIGSGLGAAGMWTGAGHENGDPLGPMWMWRVA</sequence>
<reference evidence="3 4" key="1">
    <citation type="journal article" date="2019" name="Nat. Ecol. Evol.">
        <title>Megaphylogeny resolves global patterns of mushroom evolution.</title>
        <authorList>
            <person name="Varga T."/>
            <person name="Krizsan K."/>
            <person name="Foldi C."/>
            <person name="Dima B."/>
            <person name="Sanchez-Garcia M."/>
            <person name="Sanchez-Ramirez S."/>
            <person name="Szollosi G.J."/>
            <person name="Szarkandi J.G."/>
            <person name="Papp V."/>
            <person name="Albert L."/>
            <person name="Andreopoulos W."/>
            <person name="Angelini C."/>
            <person name="Antonin V."/>
            <person name="Barry K.W."/>
            <person name="Bougher N.L."/>
            <person name="Buchanan P."/>
            <person name="Buyck B."/>
            <person name="Bense V."/>
            <person name="Catcheside P."/>
            <person name="Chovatia M."/>
            <person name="Cooper J."/>
            <person name="Damon W."/>
            <person name="Desjardin D."/>
            <person name="Finy P."/>
            <person name="Geml J."/>
            <person name="Haridas S."/>
            <person name="Hughes K."/>
            <person name="Justo A."/>
            <person name="Karasinski D."/>
            <person name="Kautmanova I."/>
            <person name="Kiss B."/>
            <person name="Kocsube S."/>
            <person name="Kotiranta H."/>
            <person name="LaButti K.M."/>
            <person name="Lechner B.E."/>
            <person name="Liimatainen K."/>
            <person name="Lipzen A."/>
            <person name="Lukacs Z."/>
            <person name="Mihaltcheva S."/>
            <person name="Morgado L.N."/>
            <person name="Niskanen T."/>
            <person name="Noordeloos M.E."/>
            <person name="Ohm R.A."/>
            <person name="Ortiz-Santana B."/>
            <person name="Ovrebo C."/>
            <person name="Racz N."/>
            <person name="Riley R."/>
            <person name="Savchenko A."/>
            <person name="Shiryaev A."/>
            <person name="Soop K."/>
            <person name="Spirin V."/>
            <person name="Szebenyi C."/>
            <person name="Tomsovsky M."/>
            <person name="Tulloss R.E."/>
            <person name="Uehling J."/>
            <person name="Grigoriev I.V."/>
            <person name="Vagvolgyi C."/>
            <person name="Papp T."/>
            <person name="Martin F.M."/>
            <person name="Miettinen O."/>
            <person name="Hibbett D.S."/>
            <person name="Nagy L.G."/>
        </authorList>
    </citation>
    <scope>NUCLEOTIDE SEQUENCE [LARGE SCALE GENOMIC DNA]</scope>
    <source>
        <strain evidence="3 4">CBS 962.96</strain>
    </source>
</reference>
<gene>
    <name evidence="3" type="ORF">K435DRAFT_971081</name>
</gene>
<name>A0A4S8L7U2_DENBC</name>
<dbReference type="PROSITE" id="PS50181">
    <property type="entry name" value="FBOX"/>
    <property type="match status" value="1"/>
</dbReference>
<dbReference type="InterPro" id="IPR001810">
    <property type="entry name" value="F-box_dom"/>
</dbReference>
<evidence type="ECO:0000256" key="1">
    <source>
        <dbReference type="SAM" id="MobiDB-lite"/>
    </source>
</evidence>
<feature type="domain" description="F-box" evidence="2">
    <location>
        <begin position="1"/>
        <end position="51"/>
    </location>
</feature>
<dbReference type="AlphaFoldDB" id="A0A4S8L7U2"/>
<feature type="region of interest" description="Disordered" evidence="1">
    <location>
        <begin position="456"/>
        <end position="478"/>
    </location>
</feature>